<comment type="function">
    <text evidence="4">Dirigent proteins impart stereoselectivity on the phenoxy radical-coupling reaction, yielding optically active lignans from two molecules of coniferyl alcohol in the biosynthesis of lignans, flavonolignans, and alkaloids and thus plays a central role in plant secondary metabolism.</text>
</comment>
<dbReference type="Pfam" id="PF03018">
    <property type="entry name" value="Dirigent"/>
    <property type="match status" value="1"/>
</dbReference>
<reference evidence="5 6" key="1">
    <citation type="journal article" date="2021" name="Nat. Plants">
        <title>The Taxus genome provides insights into paclitaxel biosynthesis.</title>
        <authorList>
            <person name="Xiong X."/>
            <person name="Gou J."/>
            <person name="Liao Q."/>
            <person name="Li Y."/>
            <person name="Zhou Q."/>
            <person name="Bi G."/>
            <person name="Li C."/>
            <person name="Du R."/>
            <person name="Wang X."/>
            <person name="Sun T."/>
            <person name="Guo L."/>
            <person name="Liang H."/>
            <person name="Lu P."/>
            <person name="Wu Y."/>
            <person name="Zhang Z."/>
            <person name="Ro D.K."/>
            <person name="Shang Y."/>
            <person name="Huang S."/>
            <person name="Yan J."/>
        </authorList>
    </citation>
    <scope>NUCLEOTIDE SEQUENCE [LARGE SCALE GENOMIC DNA]</scope>
    <source>
        <strain evidence="5">Ta-2019</strain>
    </source>
</reference>
<comment type="subunit">
    <text evidence="2 4">Homodimer.</text>
</comment>
<comment type="similarity">
    <text evidence="1 4">Belongs to the plant dirigent protein family.</text>
</comment>
<keyword evidence="4" id="KW-0052">Apoplast</keyword>
<evidence type="ECO:0000256" key="3">
    <source>
        <dbReference type="ARBA" id="ARBA00022525"/>
    </source>
</evidence>
<gene>
    <name evidence="5" type="ORF">KI387_004982</name>
</gene>
<sequence length="152" mass="16192">SNFAAAWKDNIVFYAHEITGGSNPTTVTVAGVNGTSSVMSAFGTVNIITHAVTEGPKASSMAVGKFQGLEAGTNFAGTNYHLIFSVVYEKEKYNGSTLEIHGTIRSLESHWELAVAGGTGRFRYARGYVVAEIVAAAVGKVDYKFNATIRSY</sequence>
<evidence type="ECO:0000313" key="5">
    <source>
        <dbReference type="EMBL" id="KAH9324804.1"/>
    </source>
</evidence>
<comment type="caution">
    <text evidence="5">The sequence shown here is derived from an EMBL/GenBank/DDBJ whole genome shotgun (WGS) entry which is preliminary data.</text>
</comment>
<dbReference type="GO" id="GO:0009699">
    <property type="term" value="P:phenylpropanoid biosynthetic process"/>
    <property type="evidence" value="ECO:0007669"/>
    <property type="project" value="UniProtKB-ARBA"/>
</dbReference>
<dbReference type="OMA" id="QFERYKE"/>
<dbReference type="PANTHER" id="PTHR21495">
    <property type="entry name" value="NUCLEOPORIN-RELATED"/>
    <property type="match status" value="1"/>
</dbReference>
<dbReference type="InterPro" id="IPR004265">
    <property type="entry name" value="Dirigent"/>
</dbReference>
<evidence type="ECO:0000256" key="4">
    <source>
        <dbReference type="RuleBase" id="RU363099"/>
    </source>
</evidence>
<keyword evidence="6" id="KW-1185">Reference proteome</keyword>
<proteinExistence type="inferred from homology"/>
<dbReference type="Gene3D" id="2.40.480.10">
    <property type="entry name" value="Allene oxide cyclase-like"/>
    <property type="match status" value="1"/>
</dbReference>
<evidence type="ECO:0000256" key="1">
    <source>
        <dbReference type="ARBA" id="ARBA00010746"/>
    </source>
</evidence>
<comment type="subcellular location">
    <subcellularLocation>
        <location evidence="4">Secreted</location>
        <location evidence="4">Extracellular space</location>
        <location evidence="4">Apoplast</location>
    </subcellularLocation>
</comment>
<dbReference type="InterPro" id="IPR044859">
    <property type="entry name" value="Allene_oxi_cyc_Dirigent"/>
</dbReference>
<evidence type="ECO:0000313" key="6">
    <source>
        <dbReference type="Proteomes" id="UP000824469"/>
    </source>
</evidence>
<dbReference type="AlphaFoldDB" id="A0AA38GJ44"/>
<feature type="non-terminal residue" evidence="5">
    <location>
        <position position="1"/>
    </location>
</feature>
<dbReference type="GO" id="GO:0048046">
    <property type="term" value="C:apoplast"/>
    <property type="evidence" value="ECO:0007669"/>
    <property type="project" value="UniProtKB-SubCell"/>
</dbReference>
<protein>
    <recommendedName>
        <fullName evidence="4">Dirigent protein</fullName>
    </recommendedName>
</protein>
<evidence type="ECO:0000256" key="2">
    <source>
        <dbReference type="ARBA" id="ARBA00011738"/>
    </source>
</evidence>
<name>A0AA38GJ44_TAXCH</name>
<organism evidence="5 6">
    <name type="scientific">Taxus chinensis</name>
    <name type="common">Chinese yew</name>
    <name type="synonym">Taxus wallichiana var. chinensis</name>
    <dbReference type="NCBI Taxonomy" id="29808"/>
    <lineage>
        <taxon>Eukaryota</taxon>
        <taxon>Viridiplantae</taxon>
        <taxon>Streptophyta</taxon>
        <taxon>Embryophyta</taxon>
        <taxon>Tracheophyta</taxon>
        <taxon>Spermatophyta</taxon>
        <taxon>Pinopsida</taxon>
        <taxon>Pinidae</taxon>
        <taxon>Conifers II</taxon>
        <taxon>Cupressales</taxon>
        <taxon>Taxaceae</taxon>
        <taxon>Taxus</taxon>
    </lineage>
</organism>
<accession>A0AA38GJ44</accession>
<keyword evidence="3 4" id="KW-0964">Secreted</keyword>
<dbReference type="Proteomes" id="UP000824469">
    <property type="component" value="Unassembled WGS sequence"/>
</dbReference>
<dbReference type="EMBL" id="JAHRHJ020000002">
    <property type="protein sequence ID" value="KAH9324804.1"/>
    <property type="molecule type" value="Genomic_DNA"/>
</dbReference>